<gene>
    <name evidence="1" type="ORF">CDAR_203931</name>
</gene>
<accession>A0AAV4RRF8</accession>
<sequence length="88" mass="9927">MHIKFCSLGCRGCARRWKLGENHLNNIALFKSDCLASIQIKCTRYLAAFRACAAKQSFLPPHSSQICSTERFNDENDKVHAAEKLSKP</sequence>
<comment type="caution">
    <text evidence="1">The sequence shown here is derived from an EMBL/GenBank/DDBJ whole genome shotgun (WGS) entry which is preliminary data.</text>
</comment>
<dbReference type="Proteomes" id="UP001054837">
    <property type="component" value="Unassembled WGS sequence"/>
</dbReference>
<evidence type="ECO:0000313" key="2">
    <source>
        <dbReference type="Proteomes" id="UP001054837"/>
    </source>
</evidence>
<evidence type="ECO:0000313" key="1">
    <source>
        <dbReference type="EMBL" id="GIY22692.1"/>
    </source>
</evidence>
<protein>
    <submittedName>
        <fullName evidence="1">Uncharacterized protein</fullName>
    </submittedName>
</protein>
<organism evidence="1 2">
    <name type="scientific">Caerostris darwini</name>
    <dbReference type="NCBI Taxonomy" id="1538125"/>
    <lineage>
        <taxon>Eukaryota</taxon>
        <taxon>Metazoa</taxon>
        <taxon>Ecdysozoa</taxon>
        <taxon>Arthropoda</taxon>
        <taxon>Chelicerata</taxon>
        <taxon>Arachnida</taxon>
        <taxon>Araneae</taxon>
        <taxon>Araneomorphae</taxon>
        <taxon>Entelegynae</taxon>
        <taxon>Araneoidea</taxon>
        <taxon>Araneidae</taxon>
        <taxon>Caerostris</taxon>
    </lineage>
</organism>
<dbReference type="EMBL" id="BPLQ01006472">
    <property type="protein sequence ID" value="GIY22692.1"/>
    <property type="molecule type" value="Genomic_DNA"/>
</dbReference>
<dbReference type="AlphaFoldDB" id="A0AAV4RRF8"/>
<proteinExistence type="predicted"/>
<keyword evidence="2" id="KW-1185">Reference proteome</keyword>
<name>A0AAV4RRF8_9ARAC</name>
<reference evidence="1 2" key="1">
    <citation type="submission" date="2021-06" db="EMBL/GenBank/DDBJ databases">
        <title>Caerostris darwini draft genome.</title>
        <authorList>
            <person name="Kono N."/>
            <person name="Arakawa K."/>
        </authorList>
    </citation>
    <scope>NUCLEOTIDE SEQUENCE [LARGE SCALE GENOMIC DNA]</scope>
</reference>